<dbReference type="SUPFAM" id="SSF46458">
    <property type="entry name" value="Globin-like"/>
    <property type="match status" value="1"/>
</dbReference>
<evidence type="ECO:0000313" key="1">
    <source>
        <dbReference type="EMBL" id="CAK9041016.1"/>
    </source>
</evidence>
<sequence length="1056" mass="120406">MEARDMEQEVPEEASEYQVVEETDYVDSEFDEGRATHSEHAFGENMSLLDVTNTESCVLRRSWELLLGALGERESLGDALYGALTGSLVVLKESFKNPRAVTSLKLFNGFRVLTEKSHNPEELKTHIETLAFKHLGNDITQPRVDAVNDAFLELLEQNVSDLPPGSVSAWQKILIYTGSCFRFVSSTYTERLKVIQEDWEVIQDAEEADTEECVVRSFGGMCAFSNEVMGQETEGWMEELLRVFHVLVERIGNPGHLQEECELLSINMVSKSEEIDFAKFKPVMLAALRSLLPKTWSTTHETAWEWLWETVSRNLKESTRKVRAFKPYNAQLFSTLTEEQLDHLRSNLYTDFFSRCQASQDLFKQSQTRLRYIADRVLQSSYDMFHKPKDEMVDELSALGLRHVGYAVPIELFAPFTDCCVAVMKPLIAEIPKVEYAIKIIWCPADGSHEIAERDVPEHMMVEGFRWSIGLVSRVLMRTITEGSTSVMQAINKDDPKQLRRALREAPRGQRYLWQLRVRVGSQSISPLYWALRSGAHMASKTLIQDILTIRADRDHYYYGVNDLFRLQADVVANVLREAPHLVETLLDGLIWRSHKTQDGLRPVIYYMEHLLQDTDSSQMLSRSWVSFVRFKHPGIIVHPILTFVSDLLWENLVMRFFLLDQVFSMVNFLIFLVSACILNSETVLQDPVMSKFLIAARLLVYTLGLGRLLYWHTLQMYKTLVFPEGWKRTCGMQLPRYLQGPEILSFLLMIDIAGLLMVEPLLHCLGTSEAMLDLTCDKWAHGMSTVYEVFSVFGVFLYVLLLLEVGSVSIELSEYRVLCVHAVKQVMLCFGVVFITILTFAFAIGAMPHEVANLSTHEWEDLKHSMTNLVQLAVGRMDLAEMHEICDESFFLMTVIILFLLLVYSFFFNLLVSQFCGVYSSLAADIKGYARLARGEVIVDTLKAVQMKRWKSFVASLALDRRVDFEEGDLGLAGGVKVFEPALAHPVTKDQIVRFGGQTDPSLPWPEKTRDEESSTEKMIQRTIQKSLQKMLGKKIADSDVMSSSHNSSSRSESQ</sequence>
<dbReference type="Proteomes" id="UP001642484">
    <property type="component" value="Unassembled WGS sequence"/>
</dbReference>
<keyword evidence="2" id="KW-1185">Reference proteome</keyword>
<gene>
    <name evidence="1" type="ORF">CCMP2556_LOCUS22031</name>
</gene>
<evidence type="ECO:0000313" key="2">
    <source>
        <dbReference type="Proteomes" id="UP001642484"/>
    </source>
</evidence>
<name>A0ABP0LQG0_9DINO</name>
<reference evidence="1 2" key="1">
    <citation type="submission" date="2024-02" db="EMBL/GenBank/DDBJ databases">
        <authorList>
            <person name="Chen Y."/>
            <person name="Shah S."/>
            <person name="Dougan E. K."/>
            <person name="Thang M."/>
            <person name="Chan C."/>
        </authorList>
    </citation>
    <scope>NUCLEOTIDE SEQUENCE [LARGE SCALE GENOMIC DNA]</scope>
</reference>
<dbReference type="InterPro" id="IPR009050">
    <property type="entry name" value="Globin-like_sf"/>
</dbReference>
<dbReference type="EMBL" id="CAXAMN010013481">
    <property type="protein sequence ID" value="CAK9041016.1"/>
    <property type="molecule type" value="Genomic_DNA"/>
</dbReference>
<organism evidence="1 2">
    <name type="scientific">Durusdinium trenchii</name>
    <dbReference type="NCBI Taxonomy" id="1381693"/>
    <lineage>
        <taxon>Eukaryota</taxon>
        <taxon>Sar</taxon>
        <taxon>Alveolata</taxon>
        <taxon>Dinophyceae</taxon>
        <taxon>Suessiales</taxon>
        <taxon>Symbiodiniaceae</taxon>
        <taxon>Durusdinium</taxon>
    </lineage>
</organism>
<dbReference type="Gene3D" id="1.10.490.10">
    <property type="entry name" value="Globins"/>
    <property type="match status" value="3"/>
</dbReference>
<dbReference type="InterPro" id="IPR012292">
    <property type="entry name" value="Globin/Proto"/>
</dbReference>
<accession>A0ABP0LQG0</accession>
<protein>
    <submittedName>
        <fullName evidence="1">Uncharacterized protein</fullName>
    </submittedName>
</protein>
<proteinExistence type="predicted"/>
<comment type="caution">
    <text evidence="1">The sequence shown here is derived from an EMBL/GenBank/DDBJ whole genome shotgun (WGS) entry which is preliminary data.</text>
</comment>